<dbReference type="EMBL" id="LNIX01000010">
    <property type="protein sequence ID" value="OXA49302.1"/>
    <property type="molecule type" value="Genomic_DNA"/>
</dbReference>
<name>A0A226DUZ7_FOLCA</name>
<organism evidence="1 2">
    <name type="scientific">Folsomia candida</name>
    <name type="common">Springtail</name>
    <dbReference type="NCBI Taxonomy" id="158441"/>
    <lineage>
        <taxon>Eukaryota</taxon>
        <taxon>Metazoa</taxon>
        <taxon>Ecdysozoa</taxon>
        <taxon>Arthropoda</taxon>
        <taxon>Hexapoda</taxon>
        <taxon>Collembola</taxon>
        <taxon>Entomobryomorpha</taxon>
        <taxon>Isotomoidea</taxon>
        <taxon>Isotomidae</taxon>
        <taxon>Proisotominae</taxon>
        <taxon>Folsomia</taxon>
    </lineage>
</organism>
<sequence length="310" mass="35841">MHYNCKTALKSLIILIFIQNPKFISPKHSHTNKESQPPSSWTSFLNSLNHCTIQVFFYQSSRPRWETISTLVDSVNVQLSLNFSIENMEDPKNRYIKSNSLTWGYRGIIPNYPFGQNNMTKLYSNCHIVQLLCSSLLLVTWGMTAFNEDADYILLLDRDPKNLPYVRVKVSLQLLPSRCGFFQCWELSMWGYQSCQETYIKELSVAKDIPIFTISSSTENNTNVSVVCGTMIPDLLNTSGYSETFLKMLRNVLARIQLIKNDNFAAAHSLSLNQPLYFNETRKLDKRPNIFAMMDHPVYMHDFHVSLEIF</sequence>
<keyword evidence="2" id="KW-1185">Reference proteome</keyword>
<evidence type="ECO:0000313" key="2">
    <source>
        <dbReference type="Proteomes" id="UP000198287"/>
    </source>
</evidence>
<comment type="caution">
    <text evidence="1">The sequence shown here is derived from an EMBL/GenBank/DDBJ whole genome shotgun (WGS) entry which is preliminary data.</text>
</comment>
<evidence type="ECO:0000313" key="1">
    <source>
        <dbReference type="EMBL" id="OXA49302.1"/>
    </source>
</evidence>
<protein>
    <submittedName>
        <fullName evidence="1">Uncharacterized protein</fullName>
    </submittedName>
</protein>
<dbReference type="AlphaFoldDB" id="A0A226DUZ7"/>
<proteinExistence type="predicted"/>
<reference evidence="1 2" key="1">
    <citation type="submission" date="2015-12" db="EMBL/GenBank/DDBJ databases">
        <title>The genome of Folsomia candida.</title>
        <authorList>
            <person name="Faddeeva A."/>
            <person name="Derks M.F."/>
            <person name="Anvar Y."/>
            <person name="Smit S."/>
            <person name="Van Straalen N."/>
            <person name="Roelofs D."/>
        </authorList>
    </citation>
    <scope>NUCLEOTIDE SEQUENCE [LARGE SCALE GENOMIC DNA]</scope>
    <source>
        <strain evidence="1 2">VU population</strain>
        <tissue evidence="1">Whole body</tissue>
    </source>
</reference>
<dbReference type="Proteomes" id="UP000198287">
    <property type="component" value="Unassembled WGS sequence"/>
</dbReference>
<gene>
    <name evidence="1" type="ORF">Fcan01_15677</name>
</gene>
<accession>A0A226DUZ7</accession>